<comment type="caution">
    <text evidence="2">The sequence shown here is derived from an EMBL/GenBank/DDBJ whole genome shotgun (WGS) entry which is preliminary data.</text>
</comment>
<keyword evidence="3" id="KW-1185">Reference proteome</keyword>
<sequence>MFKLLCVAAFVALQLNGVAAIPAPESAESSAIEARDIFSFYATQNELEYEANIFADETFSNSDGVAKLQVIANHIKNCSDALDSATIQLASLIRPGQSLPLLSPADGPELNTTFLPITQHSILSTLHTLLFNKAFFEAVNGSPQMRIVLCHWTGELARQNDEFLGLLAASAPNPEFAANWKQLQTSAAIGFNEFLGDGNGFRCDGL</sequence>
<evidence type="ECO:0000313" key="2">
    <source>
        <dbReference type="EMBL" id="KAJ7692416.1"/>
    </source>
</evidence>
<proteinExistence type="predicted"/>
<gene>
    <name evidence="2" type="ORF">B0H17DRAFT_1200481</name>
</gene>
<feature type="signal peptide" evidence="1">
    <location>
        <begin position="1"/>
        <end position="20"/>
    </location>
</feature>
<dbReference type="Proteomes" id="UP001221757">
    <property type="component" value="Unassembled WGS sequence"/>
</dbReference>
<accession>A0AAD7DJ18</accession>
<keyword evidence="1" id="KW-0732">Signal</keyword>
<evidence type="ECO:0000313" key="3">
    <source>
        <dbReference type="Proteomes" id="UP001221757"/>
    </source>
</evidence>
<name>A0AAD7DJ18_MYCRO</name>
<protein>
    <submittedName>
        <fullName evidence="2">Uncharacterized protein</fullName>
    </submittedName>
</protein>
<dbReference type="EMBL" id="JARKIE010000052">
    <property type="protein sequence ID" value="KAJ7692416.1"/>
    <property type="molecule type" value="Genomic_DNA"/>
</dbReference>
<organism evidence="2 3">
    <name type="scientific">Mycena rosella</name>
    <name type="common">Pink bonnet</name>
    <name type="synonym">Agaricus rosellus</name>
    <dbReference type="NCBI Taxonomy" id="1033263"/>
    <lineage>
        <taxon>Eukaryota</taxon>
        <taxon>Fungi</taxon>
        <taxon>Dikarya</taxon>
        <taxon>Basidiomycota</taxon>
        <taxon>Agaricomycotina</taxon>
        <taxon>Agaricomycetes</taxon>
        <taxon>Agaricomycetidae</taxon>
        <taxon>Agaricales</taxon>
        <taxon>Marasmiineae</taxon>
        <taxon>Mycenaceae</taxon>
        <taxon>Mycena</taxon>
    </lineage>
</organism>
<feature type="chain" id="PRO_5042274857" evidence="1">
    <location>
        <begin position="21"/>
        <end position="206"/>
    </location>
</feature>
<dbReference type="AlphaFoldDB" id="A0AAD7DJ18"/>
<reference evidence="2" key="1">
    <citation type="submission" date="2023-03" db="EMBL/GenBank/DDBJ databases">
        <title>Massive genome expansion in bonnet fungi (Mycena s.s.) driven by repeated elements and novel gene families across ecological guilds.</title>
        <authorList>
            <consortium name="Lawrence Berkeley National Laboratory"/>
            <person name="Harder C.B."/>
            <person name="Miyauchi S."/>
            <person name="Viragh M."/>
            <person name="Kuo A."/>
            <person name="Thoen E."/>
            <person name="Andreopoulos B."/>
            <person name="Lu D."/>
            <person name="Skrede I."/>
            <person name="Drula E."/>
            <person name="Henrissat B."/>
            <person name="Morin E."/>
            <person name="Kohler A."/>
            <person name="Barry K."/>
            <person name="LaButti K."/>
            <person name="Morin E."/>
            <person name="Salamov A."/>
            <person name="Lipzen A."/>
            <person name="Mereny Z."/>
            <person name="Hegedus B."/>
            <person name="Baldrian P."/>
            <person name="Stursova M."/>
            <person name="Weitz H."/>
            <person name="Taylor A."/>
            <person name="Grigoriev I.V."/>
            <person name="Nagy L.G."/>
            <person name="Martin F."/>
            <person name="Kauserud H."/>
        </authorList>
    </citation>
    <scope>NUCLEOTIDE SEQUENCE</scope>
    <source>
        <strain evidence="2">CBHHK067</strain>
    </source>
</reference>
<evidence type="ECO:0000256" key="1">
    <source>
        <dbReference type="SAM" id="SignalP"/>
    </source>
</evidence>